<dbReference type="InterPro" id="IPR009057">
    <property type="entry name" value="Homeodomain-like_sf"/>
</dbReference>
<protein>
    <submittedName>
        <fullName evidence="6">TetR family transcriptional regulator</fullName>
    </submittedName>
</protein>
<dbReference type="RefSeq" id="WP_337717336.1">
    <property type="nucleotide sequence ID" value="NZ_JBBEGL010000007.1"/>
</dbReference>
<dbReference type="InterPro" id="IPR001647">
    <property type="entry name" value="HTH_TetR"/>
</dbReference>
<comment type="caution">
    <text evidence="6">The sequence shown here is derived from an EMBL/GenBank/DDBJ whole genome shotgun (WGS) entry which is preliminary data.</text>
</comment>
<dbReference type="Pfam" id="PF17754">
    <property type="entry name" value="TetR_C_14"/>
    <property type="match status" value="1"/>
</dbReference>
<dbReference type="EMBL" id="JBBEGL010000007">
    <property type="protein sequence ID" value="MEJ2889604.1"/>
    <property type="molecule type" value="Genomic_DNA"/>
</dbReference>
<dbReference type="InterPro" id="IPR023772">
    <property type="entry name" value="DNA-bd_HTH_TetR-type_CS"/>
</dbReference>
<dbReference type="InterPro" id="IPR041347">
    <property type="entry name" value="MftR_C"/>
</dbReference>
<accession>A0ABU8NCB5</accession>
<evidence type="ECO:0000256" key="4">
    <source>
        <dbReference type="PROSITE-ProRule" id="PRU00335"/>
    </source>
</evidence>
<organism evidence="6 7">
    <name type="scientific">Actinomycetospora aeridis</name>
    <dbReference type="NCBI Taxonomy" id="3129231"/>
    <lineage>
        <taxon>Bacteria</taxon>
        <taxon>Bacillati</taxon>
        <taxon>Actinomycetota</taxon>
        <taxon>Actinomycetes</taxon>
        <taxon>Pseudonocardiales</taxon>
        <taxon>Pseudonocardiaceae</taxon>
        <taxon>Actinomycetospora</taxon>
    </lineage>
</organism>
<evidence type="ECO:0000256" key="1">
    <source>
        <dbReference type="ARBA" id="ARBA00023015"/>
    </source>
</evidence>
<dbReference type="Pfam" id="PF00440">
    <property type="entry name" value="TetR_N"/>
    <property type="match status" value="1"/>
</dbReference>
<evidence type="ECO:0000259" key="5">
    <source>
        <dbReference type="PROSITE" id="PS50977"/>
    </source>
</evidence>
<evidence type="ECO:0000256" key="2">
    <source>
        <dbReference type="ARBA" id="ARBA00023125"/>
    </source>
</evidence>
<dbReference type="PROSITE" id="PS50977">
    <property type="entry name" value="HTH_TETR_2"/>
    <property type="match status" value="1"/>
</dbReference>
<dbReference type="PROSITE" id="PS01081">
    <property type="entry name" value="HTH_TETR_1"/>
    <property type="match status" value="1"/>
</dbReference>
<keyword evidence="3" id="KW-0804">Transcription</keyword>
<feature type="DNA-binding region" description="H-T-H motif" evidence="4">
    <location>
        <begin position="35"/>
        <end position="54"/>
    </location>
</feature>
<keyword evidence="1" id="KW-0805">Transcription regulation</keyword>
<evidence type="ECO:0000313" key="6">
    <source>
        <dbReference type="EMBL" id="MEJ2889604.1"/>
    </source>
</evidence>
<dbReference type="SUPFAM" id="SSF46689">
    <property type="entry name" value="Homeodomain-like"/>
    <property type="match status" value="1"/>
</dbReference>
<dbReference type="Proteomes" id="UP001370100">
    <property type="component" value="Unassembled WGS sequence"/>
</dbReference>
<sequence>MSTPSLREVKKQRTRDTIVAAAARLFDEHGYDAVTVAEVAEAAEVGPRTLYRHFADKEDFLFAKDAEHHAAITRAAAGAPADATPAAILSRAVREVAALVEPDRDMLVRRARVTARTPALQAREAMKHAVMQQLFVDELVRRGHPPQRARLVAGLGIACVVEALTRWLEGPDGVTLVEAFDAVESEVAALVP</sequence>
<name>A0ABU8NCB5_9PSEU</name>
<evidence type="ECO:0000256" key="3">
    <source>
        <dbReference type="ARBA" id="ARBA00023163"/>
    </source>
</evidence>
<dbReference type="Gene3D" id="1.10.357.10">
    <property type="entry name" value="Tetracycline Repressor, domain 2"/>
    <property type="match status" value="1"/>
</dbReference>
<dbReference type="PANTHER" id="PTHR30055:SF238">
    <property type="entry name" value="MYCOFACTOCIN BIOSYNTHESIS TRANSCRIPTIONAL REGULATOR MFTR-RELATED"/>
    <property type="match status" value="1"/>
</dbReference>
<dbReference type="PANTHER" id="PTHR30055">
    <property type="entry name" value="HTH-TYPE TRANSCRIPTIONAL REGULATOR RUTR"/>
    <property type="match status" value="1"/>
</dbReference>
<dbReference type="PRINTS" id="PR00455">
    <property type="entry name" value="HTHTETR"/>
</dbReference>
<reference evidence="6 7" key="1">
    <citation type="submission" date="2024-03" db="EMBL/GenBank/DDBJ databases">
        <title>Actinomycetospora sp. OC33-EN06, a novel actinomycete isolated from wild orchid (Aerides multiflora).</title>
        <authorList>
            <person name="Suriyachadkun C."/>
        </authorList>
    </citation>
    <scope>NUCLEOTIDE SEQUENCE [LARGE SCALE GENOMIC DNA]</scope>
    <source>
        <strain evidence="6 7">OC33-EN06</strain>
    </source>
</reference>
<evidence type="ECO:0000313" key="7">
    <source>
        <dbReference type="Proteomes" id="UP001370100"/>
    </source>
</evidence>
<keyword evidence="2 4" id="KW-0238">DNA-binding</keyword>
<proteinExistence type="predicted"/>
<dbReference type="InterPro" id="IPR050109">
    <property type="entry name" value="HTH-type_TetR-like_transc_reg"/>
</dbReference>
<feature type="domain" description="HTH tetR-type" evidence="5">
    <location>
        <begin position="12"/>
        <end position="72"/>
    </location>
</feature>
<keyword evidence="7" id="KW-1185">Reference proteome</keyword>
<gene>
    <name evidence="6" type="ORF">WCD41_24295</name>
</gene>